<protein>
    <submittedName>
        <fullName evidence="3">AMP-binding protein</fullName>
    </submittedName>
</protein>
<dbReference type="Pfam" id="PF13193">
    <property type="entry name" value="AMP-binding_C"/>
    <property type="match status" value="1"/>
</dbReference>
<dbReference type="Pfam" id="PF00501">
    <property type="entry name" value="AMP-binding"/>
    <property type="match status" value="1"/>
</dbReference>
<dbReference type="InterPro" id="IPR050237">
    <property type="entry name" value="ATP-dep_AMP-bd_enzyme"/>
</dbReference>
<dbReference type="PANTHER" id="PTHR43767">
    <property type="entry name" value="LONG-CHAIN-FATTY-ACID--COA LIGASE"/>
    <property type="match status" value="1"/>
</dbReference>
<evidence type="ECO:0000259" key="2">
    <source>
        <dbReference type="Pfam" id="PF13193"/>
    </source>
</evidence>
<gene>
    <name evidence="3" type="ORF">F6W96_20025</name>
</gene>
<dbReference type="GO" id="GO:0016878">
    <property type="term" value="F:acid-thiol ligase activity"/>
    <property type="evidence" value="ECO:0007669"/>
    <property type="project" value="UniProtKB-ARBA"/>
</dbReference>
<organism evidence="3 4">
    <name type="scientific">Nocardia terpenica</name>
    <dbReference type="NCBI Taxonomy" id="455432"/>
    <lineage>
        <taxon>Bacteria</taxon>
        <taxon>Bacillati</taxon>
        <taxon>Actinomycetota</taxon>
        <taxon>Actinomycetes</taxon>
        <taxon>Mycobacteriales</taxon>
        <taxon>Nocardiaceae</taxon>
        <taxon>Nocardia</taxon>
    </lineage>
</organism>
<dbReference type="PANTHER" id="PTHR43767:SF1">
    <property type="entry name" value="NONRIBOSOMAL PEPTIDE SYNTHASE PES1 (EUROFUNG)-RELATED"/>
    <property type="match status" value="1"/>
</dbReference>
<dbReference type="Proteomes" id="UP000500953">
    <property type="component" value="Chromosome"/>
</dbReference>
<dbReference type="InterPro" id="IPR025110">
    <property type="entry name" value="AMP-bd_C"/>
</dbReference>
<evidence type="ECO:0000313" key="3">
    <source>
        <dbReference type="EMBL" id="QIS20237.1"/>
    </source>
</evidence>
<dbReference type="InterPro" id="IPR042099">
    <property type="entry name" value="ANL_N_sf"/>
</dbReference>
<dbReference type="AlphaFoldDB" id="A0A6G9Z4G1"/>
<dbReference type="SUPFAM" id="SSF56801">
    <property type="entry name" value="Acetyl-CoA synthetase-like"/>
    <property type="match status" value="1"/>
</dbReference>
<dbReference type="InterPro" id="IPR045851">
    <property type="entry name" value="AMP-bd_C_sf"/>
</dbReference>
<dbReference type="Gene3D" id="3.30.300.30">
    <property type="match status" value="1"/>
</dbReference>
<dbReference type="InterPro" id="IPR000873">
    <property type="entry name" value="AMP-dep_synth/lig_dom"/>
</dbReference>
<sequence length="410" mass="44244">MTDRTVPLGGAANEVHATGLHGRWETIPRDRRPDVAAIGVLTQREALTAAWGHAAAGSLETLITTRGQLDEWQRAQLRADGFALDGAAPECPRPPAPGRVWLLTSGSTGRPKRVAHTIDSLLTMRGERPARRWLLPYSPGTYGWWQFVGMALTMPGQDLVAVDADELAQWPRIALEHGVDAIAGTPTFWRAALLRDSVRLRALPLTQVTLGGEPIGQDLLDALREVFPDAQLTWAYGSTETGIALTVSDGRAGFPAAWLERANSGRPQLRIQGDELLVRTAYAAGNLTARDNAGDGFWHTGDRVERVGDRIHITGRLDGDEINVGGAKVSASAVRRVLTAHPDVFWAAVRAQPAPLVGQLVAADVVATPGSAIDIDAVTAWCARRLPRHAVPRLIQALETVPMRENLKAQ</sequence>
<evidence type="ECO:0000313" key="4">
    <source>
        <dbReference type="Proteomes" id="UP000500953"/>
    </source>
</evidence>
<proteinExistence type="predicted"/>
<name>A0A6G9Z4G1_9NOCA</name>
<dbReference type="EMBL" id="CP046173">
    <property type="protein sequence ID" value="QIS20237.1"/>
    <property type="molecule type" value="Genomic_DNA"/>
</dbReference>
<dbReference type="Gene3D" id="3.40.50.12780">
    <property type="entry name" value="N-terminal domain of ligase-like"/>
    <property type="match status" value="1"/>
</dbReference>
<feature type="domain" description="AMP-dependent synthetase/ligase" evidence="1">
    <location>
        <begin position="89"/>
        <end position="251"/>
    </location>
</feature>
<feature type="domain" description="AMP-binding enzyme C-terminal" evidence="2">
    <location>
        <begin position="337"/>
        <end position="406"/>
    </location>
</feature>
<evidence type="ECO:0000259" key="1">
    <source>
        <dbReference type="Pfam" id="PF00501"/>
    </source>
</evidence>
<reference evidence="3 4" key="1">
    <citation type="journal article" date="2019" name="ACS Chem. Biol.">
        <title>Identification and Mobilization of a Cryptic Antibiotic Biosynthesis Gene Locus from a Human-Pathogenic Nocardia Isolate.</title>
        <authorList>
            <person name="Herisse M."/>
            <person name="Ishida K."/>
            <person name="Porter J.L."/>
            <person name="Howden B."/>
            <person name="Hertweck C."/>
            <person name="Stinear T.P."/>
            <person name="Pidot S.J."/>
        </authorList>
    </citation>
    <scope>NUCLEOTIDE SEQUENCE [LARGE SCALE GENOMIC DNA]</scope>
    <source>
        <strain evidence="3 4">AUSMDU00012715</strain>
    </source>
</reference>
<accession>A0A6G9Z4G1</accession>
<dbReference type="RefSeq" id="WP_167487590.1">
    <property type="nucleotide sequence ID" value="NZ_CP046173.1"/>
</dbReference>
<dbReference type="CDD" id="cd04433">
    <property type="entry name" value="AFD_class_I"/>
    <property type="match status" value="1"/>
</dbReference>